<evidence type="ECO:0000313" key="2">
    <source>
        <dbReference type="Proteomes" id="UP000317648"/>
    </source>
</evidence>
<accession>A0A518DTU8</accession>
<dbReference type="RefSeq" id="WP_145054013.1">
    <property type="nucleotide sequence ID" value="NZ_CP036433.1"/>
</dbReference>
<dbReference type="KEGG" id="lcre:Pla8534_30690"/>
<gene>
    <name evidence="1" type="ORF">Pla8534_30690</name>
</gene>
<sequence>MPKPEFTNLQIDFWRHQGKLGVTLSSLCLFQGLPPTGTPILAALQELASEPPPVQRLLTFVPCDRPRPLTSLRLQLVPPREELQVLSIRYEGQAATIEMTAVGRGLAEEAVAAWMSGAEDFCVSPRHARLKKKAFGLLDRQSSELWFWGPDYYAP</sequence>
<dbReference type="AlphaFoldDB" id="A0A518DTU8"/>
<dbReference type="Proteomes" id="UP000317648">
    <property type="component" value="Chromosome"/>
</dbReference>
<name>A0A518DTU8_9BACT</name>
<reference evidence="1 2" key="1">
    <citation type="submission" date="2019-02" db="EMBL/GenBank/DDBJ databases">
        <title>Deep-cultivation of Planctomycetes and their phenomic and genomic characterization uncovers novel biology.</title>
        <authorList>
            <person name="Wiegand S."/>
            <person name="Jogler M."/>
            <person name="Boedeker C."/>
            <person name="Pinto D."/>
            <person name="Vollmers J."/>
            <person name="Rivas-Marin E."/>
            <person name="Kohn T."/>
            <person name="Peeters S.H."/>
            <person name="Heuer A."/>
            <person name="Rast P."/>
            <person name="Oberbeckmann S."/>
            <person name="Bunk B."/>
            <person name="Jeske O."/>
            <person name="Meyerdierks A."/>
            <person name="Storesund J.E."/>
            <person name="Kallscheuer N."/>
            <person name="Luecker S."/>
            <person name="Lage O.M."/>
            <person name="Pohl T."/>
            <person name="Merkel B.J."/>
            <person name="Hornburger P."/>
            <person name="Mueller R.-W."/>
            <person name="Bruemmer F."/>
            <person name="Labrenz M."/>
            <person name="Spormann A.M."/>
            <person name="Op den Camp H."/>
            <person name="Overmann J."/>
            <person name="Amann R."/>
            <person name="Jetten M.S.M."/>
            <person name="Mascher T."/>
            <person name="Medema M.H."/>
            <person name="Devos D.P."/>
            <person name="Kaster A.-K."/>
            <person name="Ovreas L."/>
            <person name="Rohde M."/>
            <person name="Galperin M.Y."/>
            <person name="Jogler C."/>
        </authorList>
    </citation>
    <scope>NUCLEOTIDE SEQUENCE [LARGE SCALE GENOMIC DNA]</scope>
    <source>
        <strain evidence="1 2">Pla85_3_4</strain>
    </source>
</reference>
<organism evidence="1 2">
    <name type="scientific">Lignipirellula cremea</name>
    <dbReference type="NCBI Taxonomy" id="2528010"/>
    <lineage>
        <taxon>Bacteria</taxon>
        <taxon>Pseudomonadati</taxon>
        <taxon>Planctomycetota</taxon>
        <taxon>Planctomycetia</taxon>
        <taxon>Pirellulales</taxon>
        <taxon>Pirellulaceae</taxon>
        <taxon>Lignipirellula</taxon>
    </lineage>
</organism>
<proteinExistence type="predicted"/>
<dbReference type="EMBL" id="CP036433">
    <property type="protein sequence ID" value="QDU95254.1"/>
    <property type="molecule type" value="Genomic_DNA"/>
</dbReference>
<protein>
    <submittedName>
        <fullName evidence="1">Uncharacterized protein</fullName>
    </submittedName>
</protein>
<dbReference type="OrthoDB" id="279788at2"/>
<evidence type="ECO:0000313" key="1">
    <source>
        <dbReference type="EMBL" id="QDU95254.1"/>
    </source>
</evidence>
<keyword evidence="2" id="KW-1185">Reference proteome</keyword>